<reference evidence="2" key="1">
    <citation type="journal article" date="2020" name="Nat. Commun.">
        <title>Large-scale genome sequencing of mycorrhizal fungi provides insights into the early evolution of symbiotic traits.</title>
        <authorList>
            <person name="Miyauchi S."/>
            <person name="Kiss E."/>
            <person name="Kuo A."/>
            <person name="Drula E."/>
            <person name="Kohler A."/>
            <person name="Sanchez-Garcia M."/>
            <person name="Morin E."/>
            <person name="Andreopoulos B."/>
            <person name="Barry K.W."/>
            <person name="Bonito G."/>
            <person name="Buee M."/>
            <person name="Carver A."/>
            <person name="Chen C."/>
            <person name="Cichocki N."/>
            <person name="Clum A."/>
            <person name="Culley D."/>
            <person name="Crous P.W."/>
            <person name="Fauchery L."/>
            <person name="Girlanda M."/>
            <person name="Hayes R.D."/>
            <person name="Keri Z."/>
            <person name="LaButti K."/>
            <person name="Lipzen A."/>
            <person name="Lombard V."/>
            <person name="Magnuson J."/>
            <person name="Maillard F."/>
            <person name="Murat C."/>
            <person name="Nolan M."/>
            <person name="Ohm R.A."/>
            <person name="Pangilinan J."/>
            <person name="Pereira M.F."/>
            <person name="Perotto S."/>
            <person name="Peter M."/>
            <person name="Pfister S."/>
            <person name="Riley R."/>
            <person name="Sitrit Y."/>
            <person name="Stielow J.B."/>
            <person name="Szollosi G."/>
            <person name="Zifcakova L."/>
            <person name="Stursova M."/>
            <person name="Spatafora J.W."/>
            <person name="Tedersoo L."/>
            <person name="Vaario L.M."/>
            <person name="Yamada A."/>
            <person name="Yan M."/>
            <person name="Wang P."/>
            <person name="Xu J."/>
            <person name="Bruns T."/>
            <person name="Baldrian P."/>
            <person name="Vilgalys R."/>
            <person name="Dunand C."/>
            <person name="Henrissat B."/>
            <person name="Grigoriev I.V."/>
            <person name="Hibbett D."/>
            <person name="Nagy L.G."/>
            <person name="Martin F.M."/>
        </authorList>
    </citation>
    <scope>NUCLEOTIDE SEQUENCE</scope>
    <source>
        <strain evidence="2">UH-Tt-Lm1</strain>
    </source>
</reference>
<evidence type="ECO:0000313" key="2">
    <source>
        <dbReference type="EMBL" id="KAF9778238.1"/>
    </source>
</evidence>
<evidence type="ECO:0000256" key="1">
    <source>
        <dbReference type="SAM" id="MobiDB-lite"/>
    </source>
</evidence>
<accession>A0A9P6H2T2</accession>
<evidence type="ECO:0000313" key="3">
    <source>
        <dbReference type="Proteomes" id="UP000736335"/>
    </source>
</evidence>
<organism evidence="2 3">
    <name type="scientific">Thelephora terrestris</name>
    <dbReference type="NCBI Taxonomy" id="56493"/>
    <lineage>
        <taxon>Eukaryota</taxon>
        <taxon>Fungi</taxon>
        <taxon>Dikarya</taxon>
        <taxon>Basidiomycota</taxon>
        <taxon>Agaricomycotina</taxon>
        <taxon>Agaricomycetes</taxon>
        <taxon>Thelephorales</taxon>
        <taxon>Thelephoraceae</taxon>
        <taxon>Thelephora</taxon>
    </lineage>
</organism>
<comment type="caution">
    <text evidence="2">The sequence shown here is derived from an EMBL/GenBank/DDBJ whole genome shotgun (WGS) entry which is preliminary data.</text>
</comment>
<gene>
    <name evidence="2" type="ORF">BJ322DRAFT_1025311</name>
</gene>
<protein>
    <submittedName>
        <fullName evidence="2">Uncharacterized protein</fullName>
    </submittedName>
</protein>
<dbReference type="AlphaFoldDB" id="A0A9P6H2T2"/>
<proteinExistence type="predicted"/>
<name>A0A9P6H2T2_9AGAM</name>
<dbReference type="EMBL" id="WIUZ02000024">
    <property type="protein sequence ID" value="KAF9778238.1"/>
    <property type="molecule type" value="Genomic_DNA"/>
</dbReference>
<feature type="region of interest" description="Disordered" evidence="1">
    <location>
        <begin position="34"/>
        <end position="64"/>
    </location>
</feature>
<reference evidence="2" key="2">
    <citation type="submission" date="2020-11" db="EMBL/GenBank/DDBJ databases">
        <authorList>
            <consortium name="DOE Joint Genome Institute"/>
            <person name="Kuo A."/>
            <person name="Miyauchi S."/>
            <person name="Kiss E."/>
            <person name="Drula E."/>
            <person name="Kohler A."/>
            <person name="Sanchez-Garcia M."/>
            <person name="Andreopoulos B."/>
            <person name="Barry K.W."/>
            <person name="Bonito G."/>
            <person name="Buee M."/>
            <person name="Carver A."/>
            <person name="Chen C."/>
            <person name="Cichocki N."/>
            <person name="Clum A."/>
            <person name="Culley D."/>
            <person name="Crous P.W."/>
            <person name="Fauchery L."/>
            <person name="Girlanda M."/>
            <person name="Hayes R."/>
            <person name="Keri Z."/>
            <person name="Labutti K."/>
            <person name="Lipzen A."/>
            <person name="Lombard V."/>
            <person name="Magnuson J."/>
            <person name="Maillard F."/>
            <person name="Morin E."/>
            <person name="Murat C."/>
            <person name="Nolan M."/>
            <person name="Ohm R."/>
            <person name="Pangilinan J."/>
            <person name="Pereira M."/>
            <person name="Perotto S."/>
            <person name="Peter M."/>
            <person name="Riley R."/>
            <person name="Sitrit Y."/>
            <person name="Stielow B."/>
            <person name="Szollosi G."/>
            <person name="Zifcakova L."/>
            <person name="Stursova M."/>
            <person name="Spatafora J.W."/>
            <person name="Tedersoo L."/>
            <person name="Vaario L.-M."/>
            <person name="Yamada A."/>
            <person name="Yan M."/>
            <person name="Wang P."/>
            <person name="Xu J."/>
            <person name="Bruns T."/>
            <person name="Baldrian P."/>
            <person name="Vilgalys R."/>
            <person name="Henrissat B."/>
            <person name="Grigoriev I.V."/>
            <person name="Hibbett D."/>
            <person name="Nagy L.G."/>
            <person name="Martin F.M."/>
        </authorList>
    </citation>
    <scope>NUCLEOTIDE SEQUENCE</scope>
    <source>
        <strain evidence="2">UH-Tt-Lm1</strain>
    </source>
</reference>
<sequence>MTSEATLEISLSVHVNVPDPQMYTCTLNPFGDISQSRSATRRQASPQPNRDPKLPRSMSNPFRSLGLKRLAESKRTTHYEQGNGWTAVIKAFQASGLPLNIQISPRASADPCASCAGSLLTIACPPPTAYPISPTISDSPVGHERVYHLHNSGGQPAHPSQTSFDPVRCQREGVQMVTTGDDHHGVTMAREDSEEQVHNLRLHLRAQPTHPDVNVPEPHTCTLNPFGDILQEHLVFLILDSSSSLTGYWNGTMAGGTKPFTAASSQLSQRLRQRLEDLDFSRQMYGVVVDTARSVYQRSFLTIMDVLSQDVYWHPYLRKAMDIWLPFRCEGP</sequence>
<keyword evidence="3" id="KW-1185">Reference proteome</keyword>
<dbReference type="Proteomes" id="UP000736335">
    <property type="component" value="Unassembled WGS sequence"/>
</dbReference>
<feature type="compositionally biased region" description="Low complexity" evidence="1">
    <location>
        <begin position="34"/>
        <end position="45"/>
    </location>
</feature>